<dbReference type="Proteomes" id="UP000280668">
    <property type="component" value="Unassembled WGS sequence"/>
</dbReference>
<feature type="domain" description="HTH luxR-type" evidence="1">
    <location>
        <begin position="643"/>
        <end position="703"/>
    </location>
</feature>
<reference evidence="2 3" key="1">
    <citation type="submission" date="2018-11" db="EMBL/GenBank/DDBJ databases">
        <title>Sequencing the genomes of 1000 actinobacteria strains.</title>
        <authorList>
            <person name="Klenk H.-P."/>
        </authorList>
    </citation>
    <scope>NUCLEOTIDE SEQUENCE [LARGE SCALE GENOMIC DNA]</scope>
    <source>
        <strain evidence="2 3">DSM 11294</strain>
    </source>
</reference>
<protein>
    <submittedName>
        <fullName evidence="2">Regulatory LuxR family protein</fullName>
    </submittedName>
</protein>
<dbReference type="EMBL" id="RKHK01000001">
    <property type="protein sequence ID" value="ROR73559.1"/>
    <property type="molecule type" value="Genomic_DNA"/>
</dbReference>
<dbReference type="SUPFAM" id="SSF46894">
    <property type="entry name" value="C-terminal effector domain of the bipartite response regulators"/>
    <property type="match status" value="1"/>
</dbReference>
<dbReference type="GO" id="GO:0006355">
    <property type="term" value="P:regulation of DNA-templated transcription"/>
    <property type="evidence" value="ECO:0007669"/>
    <property type="project" value="InterPro"/>
</dbReference>
<dbReference type="GO" id="GO:0003677">
    <property type="term" value="F:DNA binding"/>
    <property type="evidence" value="ECO:0007669"/>
    <property type="project" value="InterPro"/>
</dbReference>
<dbReference type="PROSITE" id="PS50043">
    <property type="entry name" value="HTH_LUXR_2"/>
    <property type="match status" value="1"/>
</dbReference>
<dbReference type="PROSITE" id="PS00622">
    <property type="entry name" value="HTH_LUXR_1"/>
    <property type="match status" value="1"/>
</dbReference>
<dbReference type="Pfam" id="PF00196">
    <property type="entry name" value="GerE"/>
    <property type="match status" value="1"/>
</dbReference>
<evidence type="ECO:0000313" key="2">
    <source>
        <dbReference type="EMBL" id="ROR73559.1"/>
    </source>
</evidence>
<organism evidence="2 3">
    <name type="scientific">Bogoriella caseilytica</name>
    <dbReference type="NCBI Taxonomy" id="56055"/>
    <lineage>
        <taxon>Bacteria</taxon>
        <taxon>Bacillati</taxon>
        <taxon>Actinomycetota</taxon>
        <taxon>Actinomycetes</taxon>
        <taxon>Micrococcales</taxon>
        <taxon>Bogoriellaceae</taxon>
        <taxon>Bogoriella</taxon>
    </lineage>
</organism>
<name>A0A3N2BE81_9MICO</name>
<evidence type="ECO:0000259" key="1">
    <source>
        <dbReference type="PROSITE" id="PS50043"/>
    </source>
</evidence>
<keyword evidence="3" id="KW-1185">Reference proteome</keyword>
<dbReference type="Gene3D" id="1.10.10.10">
    <property type="entry name" value="Winged helix-like DNA-binding domain superfamily/Winged helix DNA-binding domain"/>
    <property type="match status" value="1"/>
</dbReference>
<dbReference type="CDD" id="cd06170">
    <property type="entry name" value="LuxR_C_like"/>
    <property type="match status" value="1"/>
</dbReference>
<dbReference type="InterPro" id="IPR016032">
    <property type="entry name" value="Sig_transdc_resp-reg_C-effctor"/>
</dbReference>
<dbReference type="InterPro" id="IPR000792">
    <property type="entry name" value="Tscrpt_reg_LuxR_C"/>
</dbReference>
<dbReference type="PRINTS" id="PR00038">
    <property type="entry name" value="HTHLUXR"/>
</dbReference>
<accession>A0A3N2BE81</accession>
<sequence length="703" mass="74878">MGALSLAELHDFCAARLGGPIDLSAAHQFGSAAGFVPGTLAWLLDEARRAGALALVGTSWRLVSPLEDVVRGRARAFLSGIDPATAGTLHRLALTEPSPPQAFAAGEQKVLDWLLETAMARRREDGRFAFRAPALAAALRALAPEELTAQTHRAALAAGRATPPAVCWALRHGEELPDHVVDAAVTGALEAHQWATVVELIEHALATVPEPCRAVSLHLRAVLAWRFLSDTEEAQAHLHAAAALTSGLAPADAEWASVQVAIARAELLHAQHSDPDAALDVLEEAAAGHLSPASRAELVAHRILNLTFAGRHAHATAVLDEVRDELQSMPRGLRLRLRIAESHHLVAAGRPLQALRGMARAGAFAKILRHDDPWADEELRSTYVACAWASDGPAAHPQLMRYLDQAADGEARPDSVIFHLIRATAAVHEGRIAEAHQIAEMAETAARDADATGMARALLALLAQTSALLGRRGASSEHFARAITVPVRSSAVVEGAVQAHLAAARLLTGNDSRATLLMETAREFTRQGHAGLAAEVLHSGVRFGRRRAAAALLKIGPGLDGTLHGLRTAHAQAVLDSDGLGLLEVASGFESAGLRLLALESWALAAHLEEAPDAVRRRAHLEVQREVSALDLSTHPLLRPLMASSLSGTLTRREQEIATLIASGLSNEDIALRLGLSRRTVEGHIGRLYRKNGLTRRAPARRR</sequence>
<dbReference type="AlphaFoldDB" id="A0A3N2BE81"/>
<dbReference type="SMART" id="SM00421">
    <property type="entry name" value="HTH_LUXR"/>
    <property type="match status" value="1"/>
</dbReference>
<comment type="caution">
    <text evidence="2">The sequence shown here is derived from an EMBL/GenBank/DDBJ whole genome shotgun (WGS) entry which is preliminary data.</text>
</comment>
<dbReference type="InterPro" id="IPR036388">
    <property type="entry name" value="WH-like_DNA-bd_sf"/>
</dbReference>
<gene>
    <name evidence="2" type="ORF">EDD31_1946</name>
</gene>
<proteinExistence type="predicted"/>
<evidence type="ECO:0000313" key="3">
    <source>
        <dbReference type="Proteomes" id="UP000280668"/>
    </source>
</evidence>